<dbReference type="InterPro" id="IPR044068">
    <property type="entry name" value="CB"/>
</dbReference>
<comment type="subcellular location">
    <subcellularLocation>
        <location evidence="1 11">Cytoplasm</location>
    </subcellularLocation>
</comment>
<feature type="active site" evidence="11">
    <location>
        <position position="244"/>
    </location>
</feature>
<dbReference type="HAMAP" id="MF_01808">
    <property type="entry name" value="Recomb_XerC_XerD"/>
    <property type="match status" value="1"/>
</dbReference>
<evidence type="ECO:0000256" key="1">
    <source>
        <dbReference type="ARBA" id="ARBA00004496"/>
    </source>
</evidence>
<dbReference type="InterPro" id="IPR011010">
    <property type="entry name" value="DNA_brk_join_enz"/>
</dbReference>
<dbReference type="SUPFAM" id="SSF47823">
    <property type="entry name" value="lambda integrase-like, N-terminal domain"/>
    <property type="match status" value="1"/>
</dbReference>
<feature type="domain" description="Tyr recombinase" evidence="12">
    <location>
        <begin position="106"/>
        <end position="289"/>
    </location>
</feature>
<evidence type="ECO:0000256" key="5">
    <source>
        <dbReference type="ARBA" id="ARBA00022618"/>
    </source>
</evidence>
<protein>
    <recommendedName>
        <fullName evidence="3 11">Tyrosine recombinase XerD</fullName>
    </recommendedName>
</protein>
<comment type="function">
    <text evidence="11">Site-specific tyrosine recombinase, which acts by catalyzing the cutting and rejoining of the recombining DNA molecules. The XerC-XerD complex is essential to convert dimers of the bacterial chromosome into monomers to permit their segregation at cell division. It also contributes to the segregational stability of plasmids.</text>
</comment>
<dbReference type="InterPro" id="IPR050090">
    <property type="entry name" value="Tyrosine_recombinase_XerCD"/>
</dbReference>
<reference evidence="14" key="1">
    <citation type="journal article" date="2020" name="mSystems">
        <title>Genome- and Community-Level Interaction Insights into Carbon Utilization and Element Cycling Functions of Hydrothermarchaeota in Hydrothermal Sediment.</title>
        <authorList>
            <person name="Zhou Z."/>
            <person name="Liu Y."/>
            <person name="Xu W."/>
            <person name="Pan J."/>
            <person name="Luo Z.H."/>
            <person name="Li M."/>
        </authorList>
    </citation>
    <scope>NUCLEOTIDE SEQUENCE [LARGE SCALE GENOMIC DNA]</scope>
    <source>
        <strain evidence="14">SpSt-349</strain>
    </source>
</reference>
<dbReference type="PANTHER" id="PTHR30349:SF90">
    <property type="entry name" value="TYROSINE RECOMBINASE XERD"/>
    <property type="match status" value="1"/>
</dbReference>
<dbReference type="InterPro" id="IPR010998">
    <property type="entry name" value="Integrase_recombinase_N"/>
</dbReference>
<dbReference type="NCBIfam" id="NF001399">
    <property type="entry name" value="PRK00283.1"/>
    <property type="match status" value="1"/>
</dbReference>
<dbReference type="GO" id="GO:0007059">
    <property type="term" value="P:chromosome segregation"/>
    <property type="evidence" value="ECO:0007669"/>
    <property type="project" value="UniProtKB-UniRule"/>
</dbReference>
<evidence type="ECO:0000256" key="2">
    <source>
        <dbReference type="ARBA" id="ARBA00010450"/>
    </source>
</evidence>
<dbReference type="GO" id="GO:0003677">
    <property type="term" value="F:DNA binding"/>
    <property type="evidence" value="ECO:0007669"/>
    <property type="project" value="UniProtKB-UniRule"/>
</dbReference>
<keyword evidence="10 11" id="KW-0131">Cell cycle</keyword>
<dbReference type="InterPro" id="IPR023009">
    <property type="entry name" value="Tyrosine_recombinase_XerC/XerD"/>
</dbReference>
<keyword evidence="5 11" id="KW-0132">Cell division</keyword>
<feature type="active site" evidence="11">
    <location>
        <position position="241"/>
    </location>
</feature>
<keyword evidence="8 11" id="KW-0238">DNA-binding</keyword>
<feature type="active site" evidence="11">
    <location>
        <position position="170"/>
    </location>
</feature>
<proteinExistence type="inferred from homology"/>
<comment type="caution">
    <text evidence="14">The sequence shown here is derived from an EMBL/GenBank/DDBJ whole genome shotgun (WGS) entry which is preliminary data.</text>
</comment>
<keyword evidence="7 11" id="KW-0229">DNA integration</keyword>
<dbReference type="AlphaFoldDB" id="A0A831U0I6"/>
<keyword evidence="6 11" id="KW-0159">Chromosome partition</keyword>
<dbReference type="PROSITE" id="PS51898">
    <property type="entry name" value="TYR_RECOMBINASE"/>
    <property type="match status" value="1"/>
</dbReference>
<dbReference type="PROSITE" id="PS51900">
    <property type="entry name" value="CB"/>
    <property type="match status" value="1"/>
</dbReference>
<dbReference type="PANTHER" id="PTHR30349">
    <property type="entry name" value="PHAGE INTEGRASE-RELATED"/>
    <property type="match status" value="1"/>
</dbReference>
<dbReference type="InterPro" id="IPR011932">
    <property type="entry name" value="Recomb_XerD"/>
</dbReference>
<evidence type="ECO:0000259" key="12">
    <source>
        <dbReference type="PROSITE" id="PS51898"/>
    </source>
</evidence>
<dbReference type="Pfam" id="PF00589">
    <property type="entry name" value="Phage_integrase"/>
    <property type="match status" value="1"/>
</dbReference>
<dbReference type="GO" id="GO:0051301">
    <property type="term" value="P:cell division"/>
    <property type="evidence" value="ECO:0007669"/>
    <property type="project" value="UniProtKB-KW"/>
</dbReference>
<dbReference type="Gene3D" id="1.10.150.130">
    <property type="match status" value="1"/>
</dbReference>
<feature type="active site" evidence="11">
    <location>
        <position position="267"/>
    </location>
</feature>
<comment type="similarity">
    <text evidence="2 11">Belongs to the 'phage' integrase family. XerD subfamily.</text>
</comment>
<dbReference type="Pfam" id="PF02899">
    <property type="entry name" value="Phage_int_SAM_1"/>
    <property type="match status" value="1"/>
</dbReference>
<name>A0A831U0I6_GEOME</name>
<dbReference type="CDD" id="cd00798">
    <property type="entry name" value="INT_XerDC_C"/>
    <property type="match status" value="1"/>
</dbReference>
<evidence type="ECO:0000313" key="14">
    <source>
        <dbReference type="EMBL" id="HEN41879.1"/>
    </source>
</evidence>
<keyword evidence="9 11" id="KW-0233">DNA recombination</keyword>
<gene>
    <name evidence="11 14" type="primary">xerD</name>
    <name evidence="14" type="ORF">ENQ87_05805</name>
</gene>
<keyword evidence="4 11" id="KW-0963">Cytoplasm</keyword>
<evidence type="ECO:0000256" key="4">
    <source>
        <dbReference type="ARBA" id="ARBA00022490"/>
    </source>
</evidence>
<dbReference type="Gene3D" id="1.10.443.10">
    <property type="entry name" value="Intergrase catalytic core"/>
    <property type="match status" value="1"/>
</dbReference>
<dbReference type="InterPro" id="IPR013762">
    <property type="entry name" value="Integrase-like_cat_sf"/>
</dbReference>
<evidence type="ECO:0000256" key="3">
    <source>
        <dbReference type="ARBA" id="ARBA00015810"/>
    </source>
</evidence>
<sequence>MNQYLDLFLNYLLVEKGLARNSLDSYGRDMVRYLDFLEKRGCGTPAAVRSADVADFLAHLRSLGLAPRSRARALSAVRMFHRFLLVEGYADANPTAIIEAPRTLAKLPQVLSGREVEELLAAPGSNSPRDVRDRAMLELLYATGLRVSELVGLRVRDVNVTAGYLMASGKGGKERLVPMGESACAWVSRYLAEARSVMDRGGDNVHLFLTRLGDRMTRQAFWNIIKKRALEAGIRKTIYPHTLRHSFATHLLENGADLRSVQAMLGHADLATTQIYTHVTRERLKRIHEEHHPRG</sequence>
<dbReference type="InterPro" id="IPR004107">
    <property type="entry name" value="Integrase_SAM-like_N"/>
</dbReference>
<evidence type="ECO:0000256" key="9">
    <source>
        <dbReference type="ARBA" id="ARBA00023172"/>
    </source>
</evidence>
<dbReference type="NCBIfam" id="TIGR02225">
    <property type="entry name" value="recomb_XerD"/>
    <property type="match status" value="1"/>
</dbReference>
<dbReference type="HAMAP" id="MF_01807">
    <property type="entry name" value="Recomb_XerD"/>
    <property type="match status" value="1"/>
</dbReference>
<feature type="active site" evidence="11">
    <location>
        <position position="146"/>
    </location>
</feature>
<evidence type="ECO:0000256" key="8">
    <source>
        <dbReference type="ARBA" id="ARBA00023125"/>
    </source>
</evidence>
<dbReference type="GO" id="GO:0009037">
    <property type="term" value="F:tyrosine-based site-specific recombinase activity"/>
    <property type="evidence" value="ECO:0007669"/>
    <property type="project" value="UniProtKB-UniRule"/>
</dbReference>
<evidence type="ECO:0000256" key="11">
    <source>
        <dbReference type="HAMAP-Rule" id="MF_01807"/>
    </source>
</evidence>
<dbReference type="SUPFAM" id="SSF56349">
    <property type="entry name" value="DNA breaking-rejoining enzymes"/>
    <property type="match status" value="1"/>
</dbReference>
<evidence type="ECO:0000256" key="7">
    <source>
        <dbReference type="ARBA" id="ARBA00022908"/>
    </source>
</evidence>
<dbReference type="GO" id="GO:0005737">
    <property type="term" value="C:cytoplasm"/>
    <property type="evidence" value="ECO:0007669"/>
    <property type="project" value="UniProtKB-SubCell"/>
</dbReference>
<dbReference type="GO" id="GO:0006313">
    <property type="term" value="P:DNA transposition"/>
    <property type="evidence" value="ECO:0007669"/>
    <property type="project" value="UniProtKB-UniRule"/>
</dbReference>
<feature type="domain" description="Core-binding (CB)" evidence="13">
    <location>
        <begin position="1"/>
        <end position="85"/>
    </location>
</feature>
<evidence type="ECO:0000256" key="10">
    <source>
        <dbReference type="ARBA" id="ARBA00023306"/>
    </source>
</evidence>
<feature type="active site" description="O-(3'-phospho-DNA)-tyrosine intermediate" evidence="11">
    <location>
        <position position="276"/>
    </location>
</feature>
<dbReference type="InterPro" id="IPR002104">
    <property type="entry name" value="Integrase_catalytic"/>
</dbReference>
<organism evidence="14">
    <name type="scientific">Geobacter metallireducens</name>
    <dbReference type="NCBI Taxonomy" id="28232"/>
    <lineage>
        <taxon>Bacteria</taxon>
        <taxon>Pseudomonadati</taxon>
        <taxon>Thermodesulfobacteriota</taxon>
        <taxon>Desulfuromonadia</taxon>
        <taxon>Geobacterales</taxon>
        <taxon>Geobacteraceae</taxon>
        <taxon>Geobacter</taxon>
    </lineage>
</organism>
<dbReference type="EMBL" id="DSOV01000021">
    <property type="protein sequence ID" value="HEN41879.1"/>
    <property type="molecule type" value="Genomic_DNA"/>
</dbReference>
<comment type="subunit">
    <text evidence="11">Forms a cyclic heterotetrameric complex composed of two molecules of XerC and two molecules of XerD.</text>
</comment>
<evidence type="ECO:0000256" key="6">
    <source>
        <dbReference type="ARBA" id="ARBA00022829"/>
    </source>
</evidence>
<evidence type="ECO:0000259" key="13">
    <source>
        <dbReference type="PROSITE" id="PS51900"/>
    </source>
</evidence>
<accession>A0A831U0I6</accession>